<organism evidence="1 2">
    <name type="scientific">Ancylobacter oerskovii</name>
    <dbReference type="NCBI Taxonomy" id="459519"/>
    <lineage>
        <taxon>Bacteria</taxon>
        <taxon>Pseudomonadati</taxon>
        <taxon>Pseudomonadota</taxon>
        <taxon>Alphaproteobacteria</taxon>
        <taxon>Hyphomicrobiales</taxon>
        <taxon>Xanthobacteraceae</taxon>
        <taxon>Ancylobacter</taxon>
    </lineage>
</organism>
<keyword evidence="2" id="KW-1185">Reference proteome</keyword>
<dbReference type="RefSeq" id="WP_213356237.1">
    <property type="nucleotide sequence ID" value="NZ_JAHBGB010000044.1"/>
</dbReference>
<evidence type="ECO:0000313" key="2">
    <source>
        <dbReference type="Proteomes" id="UP001597299"/>
    </source>
</evidence>
<dbReference type="Proteomes" id="UP001597299">
    <property type="component" value="Unassembled WGS sequence"/>
</dbReference>
<comment type="caution">
    <text evidence="1">The sequence shown here is derived from an EMBL/GenBank/DDBJ whole genome shotgun (WGS) entry which is preliminary data.</text>
</comment>
<name>A0ABW4Z2J0_9HYPH</name>
<proteinExistence type="predicted"/>
<evidence type="ECO:0000313" key="1">
    <source>
        <dbReference type="EMBL" id="MFD2142816.1"/>
    </source>
</evidence>
<sequence length="69" mass="7670">MTTNIEVRARALCMADLRPRVAAGLLDGVVDRLWPVVAREIQGNVLDTKAERDPPDLAARVAEYKRLRG</sequence>
<reference evidence="2" key="1">
    <citation type="journal article" date="2019" name="Int. J. Syst. Evol. Microbiol.">
        <title>The Global Catalogue of Microorganisms (GCM) 10K type strain sequencing project: providing services to taxonomists for standard genome sequencing and annotation.</title>
        <authorList>
            <consortium name="The Broad Institute Genomics Platform"/>
            <consortium name="The Broad Institute Genome Sequencing Center for Infectious Disease"/>
            <person name="Wu L."/>
            <person name="Ma J."/>
        </authorList>
    </citation>
    <scope>NUCLEOTIDE SEQUENCE [LARGE SCALE GENOMIC DNA]</scope>
    <source>
        <strain evidence="2">CCM 7435</strain>
    </source>
</reference>
<accession>A0ABW4Z2J0</accession>
<gene>
    <name evidence="1" type="ORF">ACFSNC_20600</name>
</gene>
<dbReference type="EMBL" id="JBHUHD010000001">
    <property type="protein sequence ID" value="MFD2142816.1"/>
    <property type="molecule type" value="Genomic_DNA"/>
</dbReference>
<protein>
    <submittedName>
        <fullName evidence="1">Uncharacterized protein</fullName>
    </submittedName>
</protein>